<dbReference type="InterPro" id="IPR008979">
    <property type="entry name" value="Galactose-bd-like_sf"/>
</dbReference>
<dbReference type="InterPro" id="IPR001090">
    <property type="entry name" value="Ephrin_rcpt_lig-bd_dom"/>
</dbReference>
<dbReference type="InterPro" id="IPR036116">
    <property type="entry name" value="FN3_sf"/>
</dbReference>
<evidence type="ECO:0000259" key="26">
    <source>
        <dbReference type="PROSITE" id="PS50853"/>
    </source>
</evidence>
<keyword evidence="15" id="KW-0675">Receptor</keyword>
<keyword evidence="14" id="KW-0829">Tyrosine-protein kinase</keyword>
<evidence type="ECO:0000256" key="12">
    <source>
        <dbReference type="ARBA" id="ARBA00022989"/>
    </source>
</evidence>
<feature type="chain" id="PRO_5042534736" description="receptor protein-tyrosine kinase" evidence="23">
    <location>
        <begin position="29"/>
        <end position="1010"/>
    </location>
</feature>
<feature type="domain" description="Fibronectin type-III" evidence="26">
    <location>
        <begin position="327"/>
        <end position="460"/>
    </location>
</feature>
<keyword evidence="10" id="KW-0418">Kinase</keyword>
<dbReference type="InterPro" id="IPR027936">
    <property type="entry name" value="Eph_TM"/>
</dbReference>
<dbReference type="KEGG" id="pmrn:116942355"/>
<dbReference type="PRINTS" id="PR00014">
    <property type="entry name" value="FNTYPEIII"/>
</dbReference>
<dbReference type="SMART" id="SM00219">
    <property type="entry name" value="TyrKc"/>
    <property type="match status" value="1"/>
</dbReference>
<dbReference type="Proteomes" id="UP001318040">
    <property type="component" value="Chromosome 14"/>
</dbReference>
<dbReference type="Gene3D" id="1.10.150.50">
    <property type="entry name" value="Transcription Factor, Ets-1"/>
    <property type="match status" value="1"/>
</dbReference>
<keyword evidence="28" id="KW-1185">Reference proteome</keyword>
<evidence type="ECO:0000259" key="25">
    <source>
        <dbReference type="PROSITE" id="PS50105"/>
    </source>
</evidence>
<dbReference type="Pfam" id="PF01404">
    <property type="entry name" value="Ephrin_lbd"/>
    <property type="match status" value="1"/>
</dbReference>
<dbReference type="FunFam" id="2.10.50.10:FF:000001">
    <property type="entry name" value="Ephrin type-A receptor 5"/>
    <property type="match status" value="1"/>
</dbReference>
<dbReference type="Gene3D" id="3.30.200.20">
    <property type="entry name" value="Phosphorylase Kinase, domain 1"/>
    <property type="match status" value="1"/>
</dbReference>
<dbReference type="FunFam" id="2.60.120.260:FF:000001">
    <property type="entry name" value="Ephrin type-A receptor 7"/>
    <property type="match status" value="1"/>
</dbReference>
<keyword evidence="5" id="KW-0808">Transferase</keyword>
<dbReference type="GO" id="GO:0030425">
    <property type="term" value="C:dendrite"/>
    <property type="evidence" value="ECO:0007669"/>
    <property type="project" value="TreeGrafter"/>
</dbReference>
<dbReference type="SUPFAM" id="SSF57184">
    <property type="entry name" value="Growth factor receptor domain"/>
    <property type="match status" value="1"/>
</dbReference>
<evidence type="ECO:0000256" key="6">
    <source>
        <dbReference type="ARBA" id="ARBA00022692"/>
    </source>
</evidence>
<evidence type="ECO:0000256" key="11">
    <source>
        <dbReference type="ARBA" id="ARBA00022840"/>
    </source>
</evidence>
<dbReference type="Pfam" id="PF07714">
    <property type="entry name" value="PK_Tyr_Ser-Thr"/>
    <property type="match status" value="1"/>
</dbReference>
<evidence type="ECO:0000259" key="27">
    <source>
        <dbReference type="PROSITE" id="PS51550"/>
    </source>
</evidence>
<keyword evidence="6 22" id="KW-0812">Transmembrane</keyword>
<keyword evidence="11 19" id="KW-0067">ATP-binding</keyword>
<keyword evidence="12 22" id="KW-1133">Transmembrane helix</keyword>
<dbReference type="Gene3D" id="2.60.40.10">
    <property type="entry name" value="Immunoglobulins"/>
    <property type="match status" value="2"/>
</dbReference>
<dbReference type="PROSITE" id="PS00109">
    <property type="entry name" value="PROTEIN_KINASE_TYR"/>
    <property type="match status" value="1"/>
</dbReference>
<protein>
    <recommendedName>
        <fullName evidence="2">receptor protein-tyrosine kinase</fullName>
        <ecNumber evidence="2">2.7.10.1</ecNumber>
    </recommendedName>
</protein>
<evidence type="ECO:0000256" key="18">
    <source>
        <dbReference type="PIRSR" id="PIRSR000666-1"/>
    </source>
</evidence>
<evidence type="ECO:0000256" key="15">
    <source>
        <dbReference type="ARBA" id="ARBA00023170"/>
    </source>
</evidence>
<dbReference type="FunFam" id="1.10.150.50:FF:000001">
    <property type="entry name" value="Ephrin type-A receptor 5"/>
    <property type="match status" value="1"/>
</dbReference>
<evidence type="ECO:0000256" key="5">
    <source>
        <dbReference type="ARBA" id="ARBA00022679"/>
    </source>
</evidence>
<dbReference type="Pfam" id="PF00536">
    <property type="entry name" value="SAM_1"/>
    <property type="match status" value="1"/>
</dbReference>
<dbReference type="PROSITE" id="PS50011">
    <property type="entry name" value="PROTEIN_KINASE_DOM"/>
    <property type="match status" value="1"/>
</dbReference>
<evidence type="ECO:0000256" key="1">
    <source>
        <dbReference type="ARBA" id="ARBA00004251"/>
    </source>
</evidence>
<dbReference type="InterPro" id="IPR008266">
    <property type="entry name" value="Tyr_kinase_AS"/>
</dbReference>
<dbReference type="GO" id="GO:0005886">
    <property type="term" value="C:plasma membrane"/>
    <property type="evidence" value="ECO:0007669"/>
    <property type="project" value="UniProtKB-SubCell"/>
</dbReference>
<dbReference type="InterPro" id="IPR011009">
    <property type="entry name" value="Kinase-like_dom_sf"/>
</dbReference>
<feature type="domain" description="Eph LBD" evidence="27">
    <location>
        <begin position="30"/>
        <end position="208"/>
    </location>
</feature>
<dbReference type="PROSITE" id="PS00107">
    <property type="entry name" value="PROTEIN_KINASE_ATP"/>
    <property type="match status" value="1"/>
</dbReference>
<dbReference type="FunFam" id="2.60.40.1770:FF:000001">
    <property type="entry name" value="Ephrin type-A receptor 5"/>
    <property type="match status" value="1"/>
</dbReference>
<evidence type="ECO:0000256" key="3">
    <source>
        <dbReference type="ARBA" id="ARBA00022475"/>
    </source>
</evidence>
<dbReference type="InterPro" id="IPR001245">
    <property type="entry name" value="Ser-Thr/Tyr_kinase_cat_dom"/>
</dbReference>
<evidence type="ECO:0000256" key="14">
    <source>
        <dbReference type="ARBA" id="ARBA00023137"/>
    </source>
</evidence>
<dbReference type="EC" id="2.7.10.1" evidence="2"/>
<feature type="domain" description="Fibronectin type-III" evidence="26">
    <location>
        <begin position="461"/>
        <end position="556"/>
    </location>
</feature>
<dbReference type="PROSITE" id="PS50105">
    <property type="entry name" value="SAM_DOMAIN"/>
    <property type="match status" value="1"/>
</dbReference>
<evidence type="ECO:0000256" key="19">
    <source>
        <dbReference type="PIRSR" id="PIRSR000666-2"/>
    </source>
</evidence>
<feature type="signal peptide" evidence="23">
    <location>
        <begin position="1"/>
        <end position="28"/>
    </location>
</feature>
<dbReference type="SMART" id="SM00060">
    <property type="entry name" value="FN3"/>
    <property type="match status" value="2"/>
</dbReference>
<dbReference type="GO" id="GO:0005524">
    <property type="term" value="F:ATP binding"/>
    <property type="evidence" value="ECO:0007669"/>
    <property type="project" value="UniProtKB-UniRule"/>
</dbReference>
<evidence type="ECO:0000256" key="23">
    <source>
        <dbReference type="SAM" id="SignalP"/>
    </source>
</evidence>
<dbReference type="Gene3D" id="2.10.50.10">
    <property type="entry name" value="Tumor Necrosis Factor Receptor, subunit A, domain 2"/>
    <property type="match status" value="1"/>
</dbReference>
<evidence type="ECO:0000256" key="20">
    <source>
        <dbReference type="PIRSR" id="PIRSR000666-3"/>
    </source>
</evidence>
<comment type="subcellular location">
    <subcellularLocation>
        <location evidence="1">Cell membrane</location>
        <topology evidence="1">Single-pass type I membrane protein</topology>
    </subcellularLocation>
</comment>
<dbReference type="PROSITE" id="PS50853">
    <property type="entry name" value="FN3"/>
    <property type="match status" value="2"/>
</dbReference>
<dbReference type="InterPro" id="IPR050449">
    <property type="entry name" value="Ephrin_rcpt_TKs"/>
</dbReference>
<sequence length="1010" mass="110640">MENSSSAALLVSCMWMLLCGCYLVGCTAKEVDLLNTMGIQGEMGWRAFPPTGWEEISGIGDQNMPDRFYQVCNVMKQNQNNWLRTHWIRRDGAQRAYVELKFTLRDCNSIPGVSRTCKETFNLLVRETDSDEEPELQEGLYSKIDTIAADESFTHVDVGDRVLKLNTEVREIGLLSRKGFFMAFQDVGACVALVSVRVYYKKCPAVVRELASFPDTVTGTDSSSLVEVRGSCVRNAVASGDPRMHCSTDGEWLVPIGQCVCRPGYEAIGSICKACPLGYYKEAAGDERCSLCPAHSYSTRETPARCFCEAGYYKAESDAVSMACTRPPSAARNVISSVNETSVILEWSPPQDSGGRGDVSYRLVCQTCGGGRDAAAAAAAAAPSSSTAATLTAATSPCAPCGDSVRFLPRREGLAVPGVTIAHLLAHTNYTFRIEALNGVSRLSPAPPKAVSVSLTTNQAAPSEILVVQKEGETRDSLTLSWSEPQQPNGIILEYELSCCHKDSKEQNCTLVKASARGATVSGLRAGAVYTFRVRARTAAGFGAYSTRVFYSTSQASPLTGEMKEITILGACVSMVILLLIFFIACFISGGRCRHTKGGHVPDEEKLNFWSGHIKLRRIKTYVDPHTYEDPAQAVHEFAKEITVSCISIQRVVGAGEFGEVYSGVLRVPGQAEAPVAIKTLKAGYSEKQRRDFLSEASIMGQFEHPSIIRLEGVVTKTTPVMIITEYMENGSLDSFLRKQDGQFSVGQLVGMLRGIAAGVKYLSDMNYIHRDLAARNVLVDSKLVCKVSDFGLSRGLEDDPQAVYTTHGSKIPIRWTAPEAIAFHKFTTASDVWSFGILMWEVMSYGERPYWNMTNQDVIQSIEEGYRLPSPMDCPPALHQLMLDCWQKERTERPNSGQILVYLDKLLQNPASLNVPSHSNAQVSDPLLGQAVPGYTTVRTVSEWLDAIHMARYRDNFLAAGYTSLEAVRHMTLSDIHRIGVTLVGHQKKILNSIQVMRAQTLPAHSTGV</sequence>
<evidence type="ECO:0000256" key="16">
    <source>
        <dbReference type="ARBA" id="ARBA00023180"/>
    </source>
</evidence>
<evidence type="ECO:0000256" key="8">
    <source>
        <dbReference type="ARBA" id="ARBA00022737"/>
    </source>
</evidence>
<name>A0AAJ7WVB7_PETMA</name>
<dbReference type="InterPro" id="IPR009030">
    <property type="entry name" value="Growth_fac_rcpt_cys_sf"/>
</dbReference>
<dbReference type="SMART" id="SM00615">
    <property type="entry name" value="EPH_lbd"/>
    <property type="match status" value="1"/>
</dbReference>
<evidence type="ECO:0000259" key="24">
    <source>
        <dbReference type="PROSITE" id="PS50011"/>
    </source>
</evidence>
<evidence type="ECO:0000313" key="28">
    <source>
        <dbReference type="Proteomes" id="UP001318040"/>
    </source>
</evidence>
<dbReference type="CDD" id="cd09488">
    <property type="entry name" value="SAM_EPH-R"/>
    <property type="match status" value="1"/>
</dbReference>
<dbReference type="Gene3D" id="1.10.510.10">
    <property type="entry name" value="Transferase(Phosphotransferase) domain 1"/>
    <property type="match status" value="1"/>
</dbReference>
<dbReference type="Pfam" id="PF25599">
    <property type="entry name" value="Ephrin_CRD"/>
    <property type="match status" value="1"/>
</dbReference>
<dbReference type="FunFam" id="3.30.200.20:FF:000001">
    <property type="entry name" value="Ephrin type-A receptor 5"/>
    <property type="match status" value="1"/>
</dbReference>
<keyword evidence="16" id="KW-0325">Glycoprotein</keyword>
<feature type="domain" description="Protein kinase" evidence="24">
    <location>
        <begin position="647"/>
        <end position="908"/>
    </location>
</feature>
<dbReference type="FunFam" id="2.60.40.10:FF:000059">
    <property type="entry name" value="Ephrin type-A receptor 6"/>
    <property type="match status" value="1"/>
</dbReference>
<feature type="binding site" evidence="19 21">
    <location>
        <position position="679"/>
    </location>
    <ligand>
        <name>ATP</name>
        <dbReference type="ChEBI" id="CHEBI:30616"/>
    </ligand>
</feature>
<evidence type="ECO:0000256" key="10">
    <source>
        <dbReference type="ARBA" id="ARBA00022777"/>
    </source>
</evidence>
<feature type="active site" description="Proton acceptor" evidence="18">
    <location>
        <position position="772"/>
    </location>
</feature>
<evidence type="ECO:0000256" key="21">
    <source>
        <dbReference type="PROSITE-ProRule" id="PRU10141"/>
    </source>
</evidence>
<dbReference type="CDD" id="cd05033">
    <property type="entry name" value="PTKc_EphR"/>
    <property type="match status" value="1"/>
</dbReference>
<reference evidence="29" key="1">
    <citation type="submission" date="2025-08" db="UniProtKB">
        <authorList>
            <consortium name="RefSeq"/>
        </authorList>
    </citation>
    <scope>IDENTIFICATION</scope>
    <source>
        <tissue evidence="29">Sperm</tissue>
    </source>
</reference>
<evidence type="ECO:0000256" key="17">
    <source>
        <dbReference type="ARBA" id="ARBA00051243"/>
    </source>
</evidence>
<dbReference type="Pfam" id="PF00041">
    <property type="entry name" value="fn3"/>
    <property type="match status" value="2"/>
</dbReference>
<evidence type="ECO:0000256" key="9">
    <source>
        <dbReference type="ARBA" id="ARBA00022741"/>
    </source>
</evidence>
<dbReference type="PANTHER" id="PTHR46877">
    <property type="entry name" value="EPH RECEPTOR A5"/>
    <property type="match status" value="1"/>
</dbReference>
<dbReference type="SUPFAM" id="SSF49265">
    <property type="entry name" value="Fibronectin type III"/>
    <property type="match status" value="1"/>
</dbReference>
<dbReference type="InterPro" id="IPR013761">
    <property type="entry name" value="SAM/pointed_sf"/>
</dbReference>
<dbReference type="InterPro" id="IPR000719">
    <property type="entry name" value="Prot_kinase_dom"/>
</dbReference>
<dbReference type="SUPFAM" id="SSF47769">
    <property type="entry name" value="SAM/Pointed domain"/>
    <property type="match status" value="1"/>
</dbReference>
<evidence type="ECO:0000256" key="13">
    <source>
        <dbReference type="ARBA" id="ARBA00023136"/>
    </source>
</evidence>
<evidence type="ECO:0000256" key="22">
    <source>
        <dbReference type="SAM" id="Phobius"/>
    </source>
</evidence>
<dbReference type="InterPro" id="IPR001660">
    <property type="entry name" value="SAM"/>
</dbReference>
<accession>A0AAJ7WVB7</accession>
<dbReference type="PRINTS" id="PR00109">
    <property type="entry name" value="TYRKINASE"/>
</dbReference>
<dbReference type="InterPro" id="IPR013783">
    <property type="entry name" value="Ig-like_fold"/>
</dbReference>
<dbReference type="CDD" id="cd00063">
    <property type="entry name" value="FN3"/>
    <property type="match status" value="2"/>
</dbReference>
<keyword evidence="3" id="KW-1003">Cell membrane</keyword>
<keyword evidence="8" id="KW-0677">Repeat</keyword>
<evidence type="ECO:0000256" key="4">
    <source>
        <dbReference type="ARBA" id="ARBA00022553"/>
    </source>
</evidence>
<evidence type="ECO:0000256" key="2">
    <source>
        <dbReference type="ARBA" id="ARBA00011902"/>
    </source>
</evidence>
<dbReference type="InterPro" id="IPR020635">
    <property type="entry name" value="Tyr_kinase_cat_dom"/>
</dbReference>
<proteinExistence type="predicted"/>
<dbReference type="SMART" id="SM01411">
    <property type="entry name" value="Ephrin_rec_like"/>
    <property type="match status" value="1"/>
</dbReference>
<dbReference type="PROSITE" id="PS51550">
    <property type="entry name" value="EPH_LBD"/>
    <property type="match status" value="1"/>
</dbReference>
<keyword evidence="20" id="KW-1015">Disulfide bond</keyword>
<organism evidence="28 29">
    <name type="scientific">Petromyzon marinus</name>
    <name type="common">Sea lamprey</name>
    <dbReference type="NCBI Taxonomy" id="7757"/>
    <lineage>
        <taxon>Eukaryota</taxon>
        <taxon>Metazoa</taxon>
        <taxon>Chordata</taxon>
        <taxon>Craniata</taxon>
        <taxon>Vertebrata</taxon>
        <taxon>Cyclostomata</taxon>
        <taxon>Hyperoartia</taxon>
        <taxon>Petromyzontiformes</taxon>
        <taxon>Petromyzontidae</taxon>
        <taxon>Petromyzon</taxon>
    </lineage>
</organism>
<keyword evidence="9 19" id="KW-0547">Nucleotide-binding</keyword>
<dbReference type="SUPFAM" id="SSF56112">
    <property type="entry name" value="Protein kinase-like (PK-like)"/>
    <property type="match status" value="1"/>
</dbReference>
<dbReference type="PROSITE" id="PS00790">
    <property type="entry name" value="RECEPTOR_TYR_KIN_V_1"/>
    <property type="match status" value="1"/>
</dbReference>
<feature type="disulfide bond" evidence="20">
    <location>
        <begin position="107"/>
        <end position="117"/>
    </location>
</feature>
<feature type="binding site" evidence="19">
    <location>
        <begin position="653"/>
        <end position="661"/>
    </location>
    <ligand>
        <name>ATP</name>
        <dbReference type="ChEBI" id="CHEBI:30616"/>
    </ligand>
</feature>
<dbReference type="InterPro" id="IPR017441">
    <property type="entry name" value="Protein_kinase_ATP_BS"/>
</dbReference>
<dbReference type="SUPFAM" id="SSF49785">
    <property type="entry name" value="Galactose-binding domain-like"/>
    <property type="match status" value="1"/>
</dbReference>
<keyword evidence="13 22" id="KW-0472">Membrane</keyword>
<dbReference type="GO" id="GO:0007411">
    <property type="term" value="P:axon guidance"/>
    <property type="evidence" value="ECO:0007669"/>
    <property type="project" value="TreeGrafter"/>
</dbReference>
<comment type="catalytic activity">
    <reaction evidence="17">
        <text>L-tyrosyl-[protein] + ATP = O-phospho-L-tyrosyl-[protein] + ADP + H(+)</text>
        <dbReference type="Rhea" id="RHEA:10596"/>
        <dbReference type="Rhea" id="RHEA-COMP:10136"/>
        <dbReference type="Rhea" id="RHEA-COMP:20101"/>
        <dbReference type="ChEBI" id="CHEBI:15378"/>
        <dbReference type="ChEBI" id="CHEBI:30616"/>
        <dbReference type="ChEBI" id="CHEBI:46858"/>
        <dbReference type="ChEBI" id="CHEBI:61978"/>
        <dbReference type="ChEBI" id="CHEBI:456216"/>
        <dbReference type="EC" id="2.7.10.1"/>
    </reaction>
</comment>
<keyword evidence="4" id="KW-0597">Phosphoprotein</keyword>
<gene>
    <name evidence="29" type="primary">LOC116942355</name>
</gene>
<evidence type="ECO:0000313" key="29">
    <source>
        <dbReference type="RefSeq" id="XP_032810038.1"/>
    </source>
</evidence>
<dbReference type="AlphaFoldDB" id="A0AAJ7WVB7"/>
<dbReference type="Gene3D" id="2.60.40.1770">
    <property type="entry name" value="ephrin a2 ectodomain"/>
    <property type="match status" value="1"/>
</dbReference>
<dbReference type="PIRSF" id="PIRSF000666">
    <property type="entry name" value="TyrPK_ephrin_receptor"/>
    <property type="match status" value="1"/>
</dbReference>
<dbReference type="GO" id="GO:0005005">
    <property type="term" value="F:transmembrane-ephrin receptor activity"/>
    <property type="evidence" value="ECO:0007669"/>
    <property type="project" value="TreeGrafter"/>
</dbReference>
<keyword evidence="7 23" id="KW-0732">Signal</keyword>
<dbReference type="Pfam" id="PF14575">
    <property type="entry name" value="EphA2_TM"/>
    <property type="match status" value="1"/>
</dbReference>
<dbReference type="InterPro" id="IPR001426">
    <property type="entry name" value="Tyr_kinase_rcpt_V_CS"/>
</dbReference>
<dbReference type="InterPro" id="IPR003961">
    <property type="entry name" value="FN3_dom"/>
</dbReference>
<dbReference type="PROSITE" id="PS00791">
    <property type="entry name" value="RECEPTOR_TYR_KIN_V_2"/>
    <property type="match status" value="1"/>
</dbReference>
<feature type="disulfide bond" evidence="20">
    <location>
        <begin position="72"/>
        <end position="190"/>
    </location>
</feature>
<dbReference type="SMART" id="SM00454">
    <property type="entry name" value="SAM"/>
    <property type="match status" value="1"/>
</dbReference>
<dbReference type="InterPro" id="IPR016257">
    <property type="entry name" value="Tyr_kinase_ephrin_rcpt"/>
</dbReference>
<dbReference type="RefSeq" id="XP_032810038.1">
    <property type="nucleotide sequence ID" value="XM_032954147.1"/>
</dbReference>
<dbReference type="FunFam" id="1.10.510.10:FF:000019">
    <property type="entry name" value="Ephrin type-A receptor 5"/>
    <property type="match status" value="1"/>
</dbReference>
<feature type="domain" description="SAM" evidence="25">
    <location>
        <begin position="937"/>
        <end position="1001"/>
    </location>
</feature>
<dbReference type="PANTHER" id="PTHR46877:SF14">
    <property type="entry name" value="RECEPTOR PROTEIN-TYROSINE KINASE"/>
    <property type="match status" value="1"/>
</dbReference>
<evidence type="ECO:0000256" key="7">
    <source>
        <dbReference type="ARBA" id="ARBA00022729"/>
    </source>
</evidence>
<feature type="transmembrane region" description="Helical" evidence="22">
    <location>
        <begin position="566"/>
        <end position="588"/>
    </location>
</feature>
<dbReference type="Gene3D" id="2.60.120.260">
    <property type="entry name" value="Galactose-binding domain-like"/>
    <property type="match status" value="1"/>
</dbReference>